<evidence type="ECO:0000313" key="5">
    <source>
        <dbReference type="EMBL" id="VIO93626.1"/>
    </source>
</evidence>
<accession>A0A0H5S4R4</accession>
<dbReference type="WormBase" id="Bm4877">
    <property type="protein sequence ID" value="BM36218"/>
    <property type="gene ID" value="WBGene00225138"/>
    <property type="gene designation" value="Bma-pqn-48"/>
</dbReference>
<accession>A0A4E9FBL9</accession>
<evidence type="ECO:0000256" key="2">
    <source>
        <dbReference type="ARBA" id="ARBA00023180"/>
    </source>
</evidence>
<dbReference type="InterPro" id="IPR004911">
    <property type="entry name" value="Interferon-induced_GILT"/>
</dbReference>
<feature type="signal peptide" evidence="3">
    <location>
        <begin position="1"/>
        <end position="25"/>
    </location>
</feature>
<keyword evidence="5" id="KW-0034">Amyloid</keyword>
<feature type="chain" id="PRO_5013453179" evidence="3">
    <location>
        <begin position="26"/>
        <end position="241"/>
    </location>
</feature>
<dbReference type="OMA" id="DLWCDSP"/>
<dbReference type="PANTHER" id="PTHR13234:SF11">
    <property type="entry name" value="PRION-LIKE-(Q_N-RICH)-DOMAIN-BEARING PROTEIN"/>
    <property type="match status" value="1"/>
</dbReference>
<name>A0A0H5S4R4_BRUMA</name>
<reference evidence="7" key="4">
    <citation type="submission" date="2019-12" db="UniProtKB">
        <authorList>
            <consortium name="WormBaseParasite"/>
        </authorList>
    </citation>
    <scope>IDENTIFICATION</scope>
</reference>
<comment type="similarity">
    <text evidence="1">Belongs to the GILT family.</text>
</comment>
<proteinExistence type="inferred from homology"/>
<gene>
    <name evidence="8" type="primary">bma-pqn-48</name>
    <name evidence="4 7" type="synonym">Bma-pqn-48</name>
    <name evidence="8" type="ORF">Bm4877</name>
    <name evidence="5" type="ORF">BM_BM4877</name>
    <name evidence="4" type="ORF">BM_Bm4877</name>
</gene>
<keyword evidence="5" id="KW-0640">Prion</keyword>
<evidence type="ECO:0000313" key="8">
    <source>
        <dbReference type="WormBase" id="Bm4877"/>
    </source>
</evidence>
<dbReference type="OrthoDB" id="958254at2759"/>
<sequence length="241" mass="28223">MVTTWNKCLSVSFSLVIIFIQIIKCCDIPPDLWCDSHESAKRCNVKQQCDQFRRVKLPVKLSLYYEALCPYCQRFIVNHLGNIYNQFRGLIELEMIPWGNSKLLQDGTIRCNHGPIECNANKLQSCVLEYAKMKHALAFIICFERSLIDTNVESALQYCSGFIRNHYRRIRRCYDSERGIQLQRKAFHRTMSATPNRISEVPYLLINGYSSNPDSNNLNIHALQLLLKKWKRIIHDNYLIE</sequence>
<reference evidence="4 6" key="1">
    <citation type="journal article" date="2007" name="Science">
        <title>Draft genome of the filarial nematode parasite Brugia malayi.</title>
        <authorList>
            <person name="Ghedin E."/>
            <person name="Wang S."/>
            <person name="Spiro D."/>
            <person name="Caler E."/>
            <person name="Zhao Q."/>
            <person name="Crabtree J."/>
            <person name="Allen J.E."/>
            <person name="Delcher A.L."/>
            <person name="Guiliano D.B."/>
            <person name="Miranda-Saavedra D."/>
            <person name="Angiuoli S.V."/>
            <person name="Creasy T."/>
            <person name="Amedeo P."/>
            <person name="Haas B."/>
            <person name="El-Sayed N.M."/>
            <person name="Wortman J.R."/>
            <person name="Feldblyum T."/>
            <person name="Tallon L."/>
            <person name="Schatz M."/>
            <person name="Shumway M."/>
            <person name="Koo H."/>
            <person name="Salzberg S.L."/>
            <person name="Schobel S."/>
            <person name="Pertea M."/>
            <person name="Pop M."/>
            <person name="White O."/>
            <person name="Barton G.J."/>
            <person name="Carlow C.K."/>
            <person name="Crawford M.J."/>
            <person name="Daub J."/>
            <person name="Dimmic M.W."/>
            <person name="Estes C.F."/>
            <person name="Foster J.M."/>
            <person name="Ganatra M."/>
            <person name="Gregory W.F."/>
            <person name="Johnson N.M."/>
            <person name="Jin J."/>
            <person name="Komuniecki R."/>
            <person name="Korf I."/>
            <person name="Kumar S."/>
            <person name="Laney S."/>
            <person name="Li B.W."/>
            <person name="Li W."/>
            <person name="Lindblom T.H."/>
            <person name="Lustigman S."/>
            <person name="Ma D."/>
            <person name="Maina C.V."/>
            <person name="Martin D.M."/>
            <person name="McCarter J.P."/>
            <person name="McReynolds L."/>
            <person name="Mitreva M."/>
            <person name="Nutman T.B."/>
            <person name="Parkinson J."/>
            <person name="Peregrin-Alvarez J.M."/>
            <person name="Poole C."/>
            <person name="Ren Q."/>
            <person name="Saunders L."/>
            <person name="Sluder A.E."/>
            <person name="Smith K."/>
            <person name="Stanke M."/>
            <person name="Unnasch T.R."/>
            <person name="Ware J."/>
            <person name="Wei A.D."/>
            <person name="Weil G."/>
            <person name="Williams D.J."/>
            <person name="Zhang Y."/>
            <person name="Williams S.A."/>
            <person name="Fraser-Liggett C."/>
            <person name="Slatko B."/>
            <person name="Blaxter M.L."/>
            <person name="Scott A.L."/>
        </authorList>
    </citation>
    <scope>NUCLEOTIDE SEQUENCE</scope>
    <source>
        <strain evidence="4 6">FR3</strain>
    </source>
</reference>
<evidence type="ECO:0000256" key="1">
    <source>
        <dbReference type="ARBA" id="ARBA00005679"/>
    </source>
</evidence>
<dbReference type="GO" id="GO:0016671">
    <property type="term" value="F:oxidoreductase activity, acting on a sulfur group of donors, disulfide as acceptor"/>
    <property type="evidence" value="ECO:0007669"/>
    <property type="project" value="InterPro"/>
</dbReference>
<dbReference type="FunCoup" id="A0A0H5S4R4">
    <property type="interactions" value="70"/>
</dbReference>
<dbReference type="WBParaSite" id="Bm4877.1">
    <property type="protein sequence ID" value="Bm4877.1"/>
    <property type="gene ID" value="WBGene00225138"/>
</dbReference>
<dbReference type="AlphaFoldDB" id="A0A0H5S4R4"/>
<keyword evidence="2" id="KW-0325">Glycoprotein</keyword>
<protein>
    <submittedName>
        <fullName evidence="4">BMA-PQN-48</fullName>
    </submittedName>
    <submittedName>
        <fullName evidence="5 7">Prion-like-, putative</fullName>
    </submittedName>
</protein>
<dbReference type="EMBL" id="CAAKNF010000193">
    <property type="protein sequence ID" value="VIO93626.1"/>
    <property type="molecule type" value="Genomic_DNA"/>
</dbReference>
<dbReference type="GeneID" id="6098828"/>
<evidence type="ECO:0000313" key="6">
    <source>
        <dbReference type="Proteomes" id="UP000006672"/>
    </source>
</evidence>
<evidence type="ECO:0000313" key="7">
    <source>
        <dbReference type="WBParaSite" id="Bm4877.1"/>
    </source>
</evidence>
<evidence type="ECO:0000313" key="4">
    <source>
        <dbReference type="EMBL" id="CRZ23691.1"/>
    </source>
</evidence>
<keyword evidence="6" id="KW-1185">Reference proteome</keyword>
<dbReference type="EMBL" id="LN856908">
    <property type="protein sequence ID" value="CRZ23691.1"/>
    <property type="molecule type" value="Genomic_DNA"/>
</dbReference>
<dbReference type="PANTHER" id="PTHR13234">
    <property type="entry name" value="GAMMA-INTERFERON INDUCIBLE LYSOSOMAL THIOL REDUCTASE GILT"/>
    <property type="match status" value="1"/>
</dbReference>
<dbReference type="Proteomes" id="UP000006672">
    <property type="component" value="Unassembled WGS sequence"/>
</dbReference>
<dbReference type="Pfam" id="PF03227">
    <property type="entry name" value="GILT"/>
    <property type="match status" value="1"/>
</dbReference>
<reference evidence="4" key="2">
    <citation type="submission" date="2012-12" db="EMBL/GenBank/DDBJ databases">
        <authorList>
            <person name="Gao Y.W."/>
            <person name="Fan S.T."/>
            <person name="Sun H.T."/>
            <person name="Wang Z."/>
            <person name="Gao X.L."/>
            <person name="Li Y.G."/>
            <person name="Wang T.C."/>
            <person name="Zhang K."/>
            <person name="Xu W.W."/>
            <person name="Yu Z.J."/>
            <person name="Xia X.Z."/>
        </authorList>
    </citation>
    <scope>NUCLEOTIDE SEQUENCE</scope>
    <source>
        <strain evidence="4">FR3</strain>
    </source>
</reference>
<organism evidence="4">
    <name type="scientific">Brugia malayi</name>
    <name type="common">Filarial nematode worm</name>
    <dbReference type="NCBI Taxonomy" id="6279"/>
    <lineage>
        <taxon>Eukaryota</taxon>
        <taxon>Metazoa</taxon>
        <taxon>Ecdysozoa</taxon>
        <taxon>Nematoda</taxon>
        <taxon>Chromadorea</taxon>
        <taxon>Rhabditida</taxon>
        <taxon>Spirurina</taxon>
        <taxon>Spiruromorpha</taxon>
        <taxon>Filarioidea</taxon>
        <taxon>Onchocercidae</taxon>
        <taxon>Brugia</taxon>
    </lineage>
</organism>
<evidence type="ECO:0000256" key="3">
    <source>
        <dbReference type="SAM" id="SignalP"/>
    </source>
</evidence>
<dbReference type="RefSeq" id="XP_042934418.1">
    <property type="nucleotide sequence ID" value="XM_043078484.1"/>
</dbReference>
<reference evidence="5" key="3">
    <citation type="submission" date="2019-04" db="EMBL/GenBank/DDBJ databases">
        <authorList>
            <person name="Howe K."/>
            <person name="Paulini M."/>
            <person name="Williams G."/>
        </authorList>
    </citation>
    <scope>NUCLEOTIDE SEQUENCE [LARGE SCALE GENOMIC DNA]</scope>
    <source>
        <strain evidence="5">FR3</strain>
    </source>
</reference>
<keyword evidence="3" id="KW-0732">Signal</keyword>